<evidence type="ECO:0000256" key="3">
    <source>
        <dbReference type="ARBA" id="ARBA00022528"/>
    </source>
</evidence>
<feature type="transmembrane region" description="Helical" evidence="10">
    <location>
        <begin position="248"/>
        <end position="267"/>
    </location>
</feature>
<feature type="transmembrane region" description="Helical" evidence="10">
    <location>
        <begin position="376"/>
        <end position="395"/>
    </location>
</feature>
<comment type="caution">
    <text evidence="12">The sequence shown here is derived from an EMBL/GenBank/DDBJ whole genome shotgun (WGS) entry which is preliminary data.</text>
</comment>
<evidence type="ECO:0000256" key="10">
    <source>
        <dbReference type="SAM" id="Phobius"/>
    </source>
</evidence>
<dbReference type="GO" id="GO:0015120">
    <property type="term" value="F:phosphoglycerate transmembrane transporter activity"/>
    <property type="evidence" value="ECO:0007669"/>
    <property type="project" value="UniProtKB-ARBA"/>
</dbReference>
<evidence type="ECO:0000256" key="5">
    <source>
        <dbReference type="ARBA" id="ARBA00022692"/>
    </source>
</evidence>
<dbReference type="Gene3D" id="1.10.287.1490">
    <property type="match status" value="1"/>
</dbReference>
<dbReference type="NCBIfam" id="TIGR00817">
    <property type="entry name" value="tpt"/>
    <property type="match status" value="1"/>
</dbReference>
<feature type="transmembrane region" description="Helical" evidence="10">
    <location>
        <begin position="223"/>
        <end position="242"/>
    </location>
</feature>
<keyword evidence="4" id="KW-0934">Plastid</keyword>
<dbReference type="PANTHER" id="PTHR11132">
    <property type="entry name" value="SOLUTE CARRIER FAMILY 35"/>
    <property type="match status" value="1"/>
</dbReference>
<dbReference type="InterPro" id="IPR004853">
    <property type="entry name" value="Sugar_P_trans_dom"/>
</dbReference>
<reference evidence="12" key="1">
    <citation type="submission" date="2020-06" db="EMBL/GenBank/DDBJ databases">
        <authorList>
            <person name="Li T."/>
            <person name="Hu X."/>
            <person name="Zhang T."/>
            <person name="Song X."/>
            <person name="Zhang H."/>
            <person name="Dai N."/>
            <person name="Sheng W."/>
            <person name="Hou X."/>
            <person name="Wei L."/>
        </authorList>
    </citation>
    <scope>NUCLEOTIDE SEQUENCE</scope>
    <source>
        <strain evidence="12">KEN1</strain>
        <tissue evidence="12">Leaf</tissue>
    </source>
</reference>
<evidence type="ECO:0000256" key="1">
    <source>
        <dbReference type="ARBA" id="ARBA00004508"/>
    </source>
</evidence>
<name>A0AAW2TT53_9LAMI</name>
<keyword evidence="3" id="KW-0150">Chloroplast</keyword>
<dbReference type="SUPFAM" id="SSF103481">
    <property type="entry name" value="Multidrug resistance efflux transporter EmrE"/>
    <property type="match status" value="2"/>
</dbReference>
<reference evidence="12" key="2">
    <citation type="journal article" date="2024" name="Plant">
        <title>Genomic evolution and insights into agronomic trait innovations of Sesamum species.</title>
        <authorList>
            <person name="Miao H."/>
            <person name="Wang L."/>
            <person name="Qu L."/>
            <person name="Liu H."/>
            <person name="Sun Y."/>
            <person name="Le M."/>
            <person name="Wang Q."/>
            <person name="Wei S."/>
            <person name="Zheng Y."/>
            <person name="Lin W."/>
            <person name="Duan Y."/>
            <person name="Cao H."/>
            <person name="Xiong S."/>
            <person name="Wang X."/>
            <person name="Wei L."/>
            <person name="Li C."/>
            <person name="Ma Q."/>
            <person name="Ju M."/>
            <person name="Zhao R."/>
            <person name="Li G."/>
            <person name="Mu C."/>
            <person name="Tian Q."/>
            <person name="Mei H."/>
            <person name="Zhang T."/>
            <person name="Gao T."/>
            <person name="Zhang H."/>
        </authorList>
    </citation>
    <scope>NUCLEOTIDE SEQUENCE</scope>
    <source>
        <strain evidence="12">KEN1</strain>
    </source>
</reference>
<dbReference type="InterPro" id="IPR050186">
    <property type="entry name" value="TPT_transporter"/>
</dbReference>
<keyword evidence="5 10" id="KW-0812">Transmembrane</keyword>
<sequence>MESRLLTGATIRGLALPQKTAARIAGNSSVPTVRLSGKLSDGGSLIWGRQLRPAILLEAFPAITVSSVTKRQNVRPCLAAASSPAESSDSAGGAKVGFLEKYPALVTGFFFFMWYFLNVIFNIINKKIYNYFPYPYFVSVIHLFVGVIYCLASWAVGLPKRAPIDSNLLKMLIPVAVCHSIGHVTSNVSFAAVAVSFTHTIKALEPFFNAAASQLILGQQIPLTLWLSLAPVVIGVSMASLTELSFNWIGFVSAMISNISFTYRSIYSKKAMTDMGSTNLYAYISIIALIVCIPPAVIFEGPQLIKHGFNDAIAKVGLTKFVTDLFWVGMFYHLYNQLATNTLERVAPLTHAVGNVLKRVFVIGFSILVFGNKISLQTGIGTSIAIAGVALYSFIKAKMEEEKRRGGAIAVACWLTESAMAISFTLLPAIFVSLFASLTVSNALTPSIDYQTPSSCSRDRNSFACAVEEAKRKIARLESILDERIEEINAKSRYFGECEKKIEELTTEIDRLNTTLSSIEHDYSGANEKLNALEEEVRLLWAASRKNNFEIHRLEHKALDAERRLKEISLQVGERTEIVSEQWIQIQQLEQALHMTEMRTSKIRKELWRRCPFVKFCASLFGDCLNMLKRILDPYVSGDGPLVGFCKSQVLQTFEVAKHYHHQLTVEKVIMTNVLANAELKNYGAVLVCAYQENDKDISNSKYCH</sequence>
<keyword evidence="9" id="KW-0175">Coiled coil</keyword>
<comment type="subcellular location">
    <subcellularLocation>
        <location evidence="1">Plastid</location>
        <location evidence="1">Chloroplast membrane</location>
        <topology evidence="1">Multi-pass membrane protein</topology>
    </subcellularLocation>
</comment>
<protein>
    <submittedName>
        <fullName evidence="12">Triose phosphate/phosphate translocator, chloroplastic</fullName>
    </submittedName>
</protein>
<dbReference type="Pfam" id="PF03151">
    <property type="entry name" value="TPT"/>
    <property type="match status" value="1"/>
</dbReference>
<dbReference type="GO" id="GO:0031969">
    <property type="term" value="C:chloroplast membrane"/>
    <property type="evidence" value="ECO:0007669"/>
    <property type="project" value="UniProtKB-SubCell"/>
</dbReference>
<organism evidence="12">
    <name type="scientific">Sesamum latifolium</name>
    <dbReference type="NCBI Taxonomy" id="2727402"/>
    <lineage>
        <taxon>Eukaryota</taxon>
        <taxon>Viridiplantae</taxon>
        <taxon>Streptophyta</taxon>
        <taxon>Embryophyta</taxon>
        <taxon>Tracheophyta</taxon>
        <taxon>Spermatophyta</taxon>
        <taxon>Magnoliopsida</taxon>
        <taxon>eudicotyledons</taxon>
        <taxon>Gunneridae</taxon>
        <taxon>Pentapetalae</taxon>
        <taxon>asterids</taxon>
        <taxon>lamiids</taxon>
        <taxon>Lamiales</taxon>
        <taxon>Pedaliaceae</taxon>
        <taxon>Sesamum</taxon>
    </lineage>
</organism>
<dbReference type="AlphaFoldDB" id="A0AAW2TT53"/>
<evidence type="ECO:0000256" key="6">
    <source>
        <dbReference type="ARBA" id="ARBA00022946"/>
    </source>
</evidence>
<proteinExistence type="predicted"/>
<feature type="coiled-coil region" evidence="9">
    <location>
        <begin position="467"/>
        <end position="606"/>
    </location>
</feature>
<keyword evidence="6" id="KW-0809">Transit peptide</keyword>
<dbReference type="InterPro" id="IPR037185">
    <property type="entry name" value="EmrE-like"/>
</dbReference>
<evidence type="ECO:0000256" key="2">
    <source>
        <dbReference type="ARBA" id="ARBA00022448"/>
    </source>
</evidence>
<evidence type="ECO:0000256" key="8">
    <source>
        <dbReference type="ARBA" id="ARBA00023136"/>
    </source>
</evidence>
<evidence type="ECO:0000256" key="7">
    <source>
        <dbReference type="ARBA" id="ARBA00022989"/>
    </source>
</evidence>
<evidence type="ECO:0000256" key="4">
    <source>
        <dbReference type="ARBA" id="ARBA00022640"/>
    </source>
</evidence>
<feature type="domain" description="Sugar phosphate transporter" evidence="11">
    <location>
        <begin position="106"/>
        <end position="393"/>
    </location>
</feature>
<feature type="transmembrane region" description="Helical" evidence="10">
    <location>
        <begin position="104"/>
        <end position="124"/>
    </location>
</feature>
<evidence type="ECO:0000313" key="12">
    <source>
        <dbReference type="EMBL" id="KAL0407392.1"/>
    </source>
</evidence>
<evidence type="ECO:0000256" key="9">
    <source>
        <dbReference type="SAM" id="Coils"/>
    </source>
</evidence>
<dbReference type="InterPro" id="IPR004696">
    <property type="entry name" value="Tpt_PEP_transl"/>
</dbReference>
<feature type="transmembrane region" description="Helical" evidence="10">
    <location>
        <begin position="407"/>
        <end position="436"/>
    </location>
</feature>
<feature type="transmembrane region" description="Helical" evidence="10">
    <location>
        <begin position="136"/>
        <end position="158"/>
    </location>
</feature>
<feature type="transmembrane region" description="Helical" evidence="10">
    <location>
        <begin position="279"/>
        <end position="298"/>
    </location>
</feature>
<feature type="transmembrane region" description="Helical" evidence="10">
    <location>
        <begin position="318"/>
        <end position="335"/>
    </location>
</feature>
<keyword evidence="8 10" id="KW-0472">Membrane</keyword>
<dbReference type="EMBL" id="JACGWN010000014">
    <property type="protein sequence ID" value="KAL0407392.1"/>
    <property type="molecule type" value="Genomic_DNA"/>
</dbReference>
<feature type="transmembrane region" description="Helical" evidence="10">
    <location>
        <begin position="347"/>
        <end position="370"/>
    </location>
</feature>
<accession>A0AAW2TT53</accession>
<gene>
    <name evidence="12" type="ORF">Slati_4053100</name>
</gene>
<keyword evidence="7 10" id="KW-1133">Transmembrane helix</keyword>
<dbReference type="GO" id="GO:0015605">
    <property type="term" value="F:organophosphate ester transmembrane transporter activity"/>
    <property type="evidence" value="ECO:0007669"/>
    <property type="project" value="UniProtKB-ARBA"/>
</dbReference>
<keyword evidence="2" id="KW-0813">Transport</keyword>
<evidence type="ECO:0000259" key="11">
    <source>
        <dbReference type="Pfam" id="PF03151"/>
    </source>
</evidence>